<dbReference type="Proteomes" id="UP001623661">
    <property type="component" value="Unassembled WGS sequence"/>
</dbReference>
<dbReference type="InterPro" id="IPR007793">
    <property type="entry name" value="DivIVA_fam"/>
</dbReference>
<keyword evidence="5" id="KW-0175">Coiled coil</keyword>
<keyword evidence="3" id="KW-0963">Cytoplasm</keyword>
<protein>
    <submittedName>
        <fullName evidence="7">DivIVA domain-containing protein</fullName>
    </submittedName>
</protein>
<comment type="subcellular location">
    <subcellularLocation>
        <location evidence="1">Cytoplasm</location>
    </subcellularLocation>
</comment>
<keyword evidence="8" id="KW-1185">Reference proteome</keyword>
<evidence type="ECO:0000313" key="8">
    <source>
        <dbReference type="Proteomes" id="UP001623661"/>
    </source>
</evidence>
<name>A0ABW8TVD1_9CLOT</name>
<evidence type="ECO:0000256" key="5">
    <source>
        <dbReference type="ARBA" id="ARBA00023054"/>
    </source>
</evidence>
<dbReference type="PANTHER" id="PTHR35794">
    <property type="entry name" value="CELL DIVISION PROTEIN DIVIVA"/>
    <property type="match status" value="1"/>
</dbReference>
<keyword evidence="4" id="KW-0132">Cell division</keyword>
<gene>
    <name evidence="7" type="ORF">ACJDUH_14590</name>
</gene>
<dbReference type="Pfam" id="PF05103">
    <property type="entry name" value="DivIVA"/>
    <property type="match status" value="2"/>
</dbReference>
<evidence type="ECO:0000256" key="3">
    <source>
        <dbReference type="ARBA" id="ARBA00022490"/>
    </source>
</evidence>
<organism evidence="7 8">
    <name type="scientific">Candidatus Clostridium radicumherbarum</name>
    <dbReference type="NCBI Taxonomy" id="3381662"/>
    <lineage>
        <taxon>Bacteria</taxon>
        <taxon>Bacillati</taxon>
        <taxon>Bacillota</taxon>
        <taxon>Clostridia</taxon>
        <taxon>Eubacteriales</taxon>
        <taxon>Clostridiaceae</taxon>
        <taxon>Clostridium</taxon>
    </lineage>
</organism>
<evidence type="ECO:0000256" key="6">
    <source>
        <dbReference type="ARBA" id="ARBA00023306"/>
    </source>
</evidence>
<evidence type="ECO:0000256" key="2">
    <source>
        <dbReference type="ARBA" id="ARBA00009008"/>
    </source>
</evidence>
<evidence type="ECO:0000313" key="7">
    <source>
        <dbReference type="EMBL" id="MFL0269314.1"/>
    </source>
</evidence>
<proteinExistence type="inferred from homology"/>
<dbReference type="Gene3D" id="6.10.250.660">
    <property type="match status" value="2"/>
</dbReference>
<keyword evidence="6" id="KW-0131">Cell cycle</keyword>
<dbReference type="RefSeq" id="WP_406765941.1">
    <property type="nucleotide sequence ID" value="NZ_JBJHZY010000003.1"/>
</dbReference>
<comment type="caution">
    <text evidence="7">The sequence shown here is derived from an EMBL/GenBank/DDBJ whole genome shotgun (WGS) entry which is preliminary data.</text>
</comment>
<dbReference type="NCBIfam" id="TIGR03544">
    <property type="entry name" value="DivI1A_domain"/>
    <property type="match status" value="2"/>
</dbReference>
<evidence type="ECO:0000256" key="1">
    <source>
        <dbReference type="ARBA" id="ARBA00004496"/>
    </source>
</evidence>
<evidence type="ECO:0000256" key="4">
    <source>
        <dbReference type="ARBA" id="ARBA00022618"/>
    </source>
</evidence>
<comment type="similarity">
    <text evidence="2">Belongs to the DivIVA family.</text>
</comment>
<dbReference type="EMBL" id="JBJHZY010000003">
    <property type="protein sequence ID" value="MFL0269314.1"/>
    <property type="molecule type" value="Genomic_DNA"/>
</dbReference>
<sequence length="205" mass="24153">MQIINKYMSDFPDFNLECQRLIGKGYKTYNFDINISLNENTSSTVITVLMEDSNGKRICLTQCKKENESEEFEPIKKKLVSVCAEIKLSREEVIVKEFKKSFKGYDCNEVDTFLDLVAEDYNQIEKLVNISQLNGVSKIEEVKLRQNDTTHNLYNLKVKLYKLENINKEFKKNFRGYDCDEVDRFLNLIVEDYSQFRKTLSELEE</sequence>
<reference evidence="7 8" key="1">
    <citation type="submission" date="2024-11" db="EMBL/GenBank/DDBJ databases">
        <authorList>
            <person name="Heng Y.C."/>
            <person name="Lim A.C.H."/>
            <person name="Lee J.K.Y."/>
            <person name="Kittelmann S."/>
        </authorList>
    </citation>
    <scope>NUCLEOTIDE SEQUENCE [LARGE SCALE GENOMIC DNA]</scope>
    <source>
        <strain evidence="7 8">WILCCON 0202</strain>
    </source>
</reference>
<dbReference type="InterPro" id="IPR019933">
    <property type="entry name" value="DivIVA_domain"/>
</dbReference>
<accession>A0ABW8TVD1</accession>
<dbReference type="PANTHER" id="PTHR35794:SF2">
    <property type="entry name" value="CELL DIVISION PROTEIN DIVIVA"/>
    <property type="match status" value="1"/>
</dbReference>